<dbReference type="Proteomes" id="UP000032683">
    <property type="component" value="Unassembled WGS sequence"/>
</dbReference>
<sequence>MKAATMHAALRELPLAPLSAIAPGTVMVLAPHPDDESLGCGGLIAACCAAGMPPVVVIMTDGAASHPNSRQWPAPRLRAKRQQEARNAVSCLGLPPDRLVFLGLPDAAAPHDGPVFADMATRLAHLATARGCTTLLVPWRADPHCDHEAAWKMGVAVQRLCGATLLAYPVWGWLLPDDMDLDHAPPRGLRLDITAHRATKARAIGMHESQYGGLITDDPDGFHLPDRLLDALVTDYEVFVQP</sequence>
<organism evidence="1 2">
    <name type="scientific">Komagataeibacter xylinus NBRC 13693</name>
    <dbReference type="NCBI Taxonomy" id="1234668"/>
    <lineage>
        <taxon>Bacteria</taxon>
        <taxon>Pseudomonadati</taxon>
        <taxon>Pseudomonadota</taxon>
        <taxon>Alphaproteobacteria</taxon>
        <taxon>Acetobacterales</taxon>
        <taxon>Acetobacteraceae</taxon>
        <taxon>Komagataeibacter</taxon>
    </lineage>
</organism>
<protein>
    <recommendedName>
        <fullName evidence="3">LmbE family protein</fullName>
    </recommendedName>
</protein>
<dbReference type="InterPro" id="IPR003737">
    <property type="entry name" value="GlcNAc_PI_deacetylase-related"/>
</dbReference>
<dbReference type="PANTHER" id="PTHR12993:SF29">
    <property type="entry name" value="BLR3841 PROTEIN"/>
    <property type="match status" value="1"/>
</dbReference>
<dbReference type="InterPro" id="IPR024078">
    <property type="entry name" value="LmbE-like_dom_sf"/>
</dbReference>
<name>A0A0D6QCC3_KOMXY</name>
<dbReference type="Pfam" id="PF02585">
    <property type="entry name" value="PIG-L"/>
    <property type="match status" value="1"/>
</dbReference>
<dbReference type="AlphaFoldDB" id="A0A0D6QCC3"/>
<dbReference type="EMBL" id="BANJ01000048">
    <property type="protein sequence ID" value="GAO00467.1"/>
    <property type="molecule type" value="Genomic_DNA"/>
</dbReference>
<evidence type="ECO:0008006" key="3">
    <source>
        <dbReference type="Google" id="ProtNLM"/>
    </source>
</evidence>
<proteinExistence type="predicted"/>
<dbReference type="Gene3D" id="3.40.50.10320">
    <property type="entry name" value="LmbE-like"/>
    <property type="match status" value="1"/>
</dbReference>
<dbReference type="PANTHER" id="PTHR12993">
    <property type="entry name" value="N-ACETYLGLUCOSAMINYL-PHOSPHATIDYLINOSITOL DE-N-ACETYLASE-RELATED"/>
    <property type="match status" value="1"/>
</dbReference>
<accession>A0A0D6QCC3</accession>
<dbReference type="SUPFAM" id="SSF102588">
    <property type="entry name" value="LmbE-like"/>
    <property type="match status" value="1"/>
</dbReference>
<evidence type="ECO:0000313" key="2">
    <source>
        <dbReference type="Proteomes" id="UP000032683"/>
    </source>
</evidence>
<evidence type="ECO:0000313" key="1">
    <source>
        <dbReference type="EMBL" id="GAO00467.1"/>
    </source>
</evidence>
<gene>
    <name evidence="1" type="ORF">Gxy13693_048_037</name>
</gene>
<dbReference type="GO" id="GO:0016811">
    <property type="term" value="F:hydrolase activity, acting on carbon-nitrogen (but not peptide) bonds, in linear amides"/>
    <property type="evidence" value="ECO:0007669"/>
    <property type="project" value="TreeGrafter"/>
</dbReference>
<dbReference type="RefSeq" id="WP_048856783.1">
    <property type="nucleotide sequence ID" value="NZ_BANJ01000048.1"/>
</dbReference>
<comment type="caution">
    <text evidence="1">The sequence shown here is derived from an EMBL/GenBank/DDBJ whole genome shotgun (WGS) entry which is preliminary data.</text>
</comment>
<reference evidence="1 2" key="1">
    <citation type="submission" date="2012-11" db="EMBL/GenBank/DDBJ databases">
        <title>Whole genome sequence of Gluconacetobacter xylinus NBRC 13693.</title>
        <authorList>
            <person name="Azuma Y."/>
            <person name="Higashiura N."/>
            <person name="Hirakawa H."/>
            <person name="Matsushita K."/>
        </authorList>
    </citation>
    <scope>NUCLEOTIDE SEQUENCE [LARGE SCALE GENOMIC DNA]</scope>
    <source>
        <strain evidence="1 2">NBRC 13693</strain>
    </source>
</reference>